<keyword evidence="3" id="KW-1185">Reference proteome</keyword>
<sequence>MQIITYWLLVIIIIQTGLSIRLPATDIRNIYKARMNKRTFERARNLHLNWYIYAIKALLGQLGKQMYQQLTEDKQEKLASCLDQIEDERDLVAGAKCLLQTRHEVHFRISRQDFEQSQTFDKAADTTAFITTNDFEEEKSLKNYGYERKNVEKYHGMGTKEKTPQPSRYGFENKFLKPHPPKSSTQFSGFSNILNLNHMRNFIPYISHTFEQLINSTSISDLPRQKKRRMSRQVYLNQLVLTNKKSRHVHLIPEEHSVEGNKTSETSYLIENEIKEISNLAGQSFNPSHYVKIGRTRLEKQHSKKSRSDKNTDLSAKYRDFRKDLRKNDWHDSVFDNSSEQSEILYSNSILTKFLKKKQRQRRHGPYRLIANHIMKSDRLIVDVKQIDKMPTMHDSTIKKTPIQRMSKLISVMLSGKEADGNWTKTYEHITELKKQMDQGLESNSARVYKLRLYDLVIGNEKRTRPRVPLKYRDFISMAFDLLNGINRNGKKEELNFRFLSPRIMSLMPDKMQSQNHVLSPSILSFYKDDSPHNIASLPKLLEKSGMMEKDREAILEMIMEISGARVTIEMALDVLKELNVLDLKDMIFEATKQINQAFKNLEKSFSIEQRNEMESRGFTFLEASQLKEILHRHGVKKLEDTNFDFEKYEQLNRQKKEETLWEIMKRIAENETEGQYRKKRQAISVLAPTILSPFMFSPTSGLSILGPVVLSPSIFTPLILNPAILSPYVLSPGVFLPFLISPYILSPYVLSPLVGAPYILSPYVLSPNVINPYLLSPLVLSPYILSPDIISPQALGGQILSPNAFSPSIYTDSVLMVSILSPSWMSK</sequence>
<dbReference type="PANTHER" id="PTHR21523:SF44">
    <property type="entry name" value="MLT-TEN (MLT-10) RELATED"/>
    <property type="match status" value="1"/>
</dbReference>
<reference evidence="2" key="2">
    <citation type="submission" date="2022-06" db="UniProtKB">
        <authorList>
            <consortium name="EnsemblMetazoa"/>
        </authorList>
    </citation>
    <scope>IDENTIFICATION</scope>
</reference>
<evidence type="ECO:0000313" key="2">
    <source>
        <dbReference type="EnsemblMetazoa" id="OVOC10956.1"/>
    </source>
</evidence>
<dbReference type="OMA" id="NIYKARM"/>
<reference evidence="3" key="1">
    <citation type="submission" date="2013-10" db="EMBL/GenBank/DDBJ databases">
        <title>Genome sequencing of Onchocerca volvulus.</title>
        <authorList>
            <person name="Cotton J."/>
            <person name="Tsai J."/>
            <person name="Stanley E."/>
            <person name="Tracey A."/>
            <person name="Holroyd N."/>
            <person name="Lustigman S."/>
            <person name="Berriman M."/>
        </authorList>
    </citation>
    <scope>NUCLEOTIDE SEQUENCE</scope>
</reference>
<dbReference type="Proteomes" id="UP000024404">
    <property type="component" value="Unassembled WGS sequence"/>
</dbReference>
<organism evidence="2 3">
    <name type="scientific">Onchocerca volvulus</name>
    <dbReference type="NCBI Taxonomy" id="6282"/>
    <lineage>
        <taxon>Eukaryota</taxon>
        <taxon>Metazoa</taxon>
        <taxon>Ecdysozoa</taxon>
        <taxon>Nematoda</taxon>
        <taxon>Chromadorea</taxon>
        <taxon>Rhabditida</taxon>
        <taxon>Spirurina</taxon>
        <taxon>Spiruromorpha</taxon>
        <taxon>Filarioidea</taxon>
        <taxon>Onchocercidae</taxon>
        <taxon>Onchocerca</taxon>
    </lineage>
</organism>
<dbReference type="Pfam" id="PF04870">
    <property type="entry name" value="Moulting_cycle"/>
    <property type="match status" value="1"/>
</dbReference>
<evidence type="ECO:0000256" key="1">
    <source>
        <dbReference type="SAM" id="Phobius"/>
    </source>
</evidence>
<dbReference type="EnsemblMetazoa" id="OVOC10956.1">
    <property type="protein sequence ID" value="OVOC10956.1"/>
    <property type="gene ID" value="WBGene00247765"/>
</dbReference>
<proteinExistence type="predicted"/>
<feature type="transmembrane region" description="Helical" evidence="1">
    <location>
        <begin position="6"/>
        <end position="24"/>
    </location>
</feature>
<accession>A0A8R1XND5</accession>
<dbReference type="InterPro" id="IPR006954">
    <property type="entry name" value="Mlt-10-like"/>
</dbReference>
<keyword evidence="1" id="KW-0472">Membrane</keyword>
<protein>
    <submittedName>
        <fullName evidence="2">Uncharacterized protein</fullName>
    </submittedName>
</protein>
<dbReference type="PANTHER" id="PTHR21523">
    <property type="match status" value="1"/>
</dbReference>
<dbReference type="AlphaFoldDB" id="A0A8R1XND5"/>
<keyword evidence="1" id="KW-1133">Transmembrane helix</keyword>
<dbReference type="EMBL" id="CMVM020000346">
    <property type="status" value="NOT_ANNOTATED_CDS"/>
    <property type="molecule type" value="Genomic_DNA"/>
</dbReference>
<keyword evidence="1" id="KW-0812">Transmembrane</keyword>
<name>A0A8R1XND5_ONCVO</name>
<evidence type="ECO:0000313" key="3">
    <source>
        <dbReference type="Proteomes" id="UP000024404"/>
    </source>
</evidence>